<dbReference type="PROSITE" id="PS51186">
    <property type="entry name" value="GNAT"/>
    <property type="match status" value="1"/>
</dbReference>
<dbReference type="GO" id="GO:0016747">
    <property type="term" value="F:acyltransferase activity, transferring groups other than amino-acyl groups"/>
    <property type="evidence" value="ECO:0007669"/>
    <property type="project" value="InterPro"/>
</dbReference>
<name>A0A5C4M4G5_9PSEU</name>
<feature type="domain" description="N-acetyltransferase" evidence="1">
    <location>
        <begin position="124"/>
        <end position="257"/>
    </location>
</feature>
<reference evidence="2 3" key="1">
    <citation type="submission" date="2019-06" db="EMBL/GenBank/DDBJ databases">
        <title>Amycolatopsis alkalitolerans sp. nov., isolated from Gastrodia elata Blume.</title>
        <authorList>
            <person name="Narsing Rao M.P."/>
            <person name="Li W.J."/>
        </authorList>
    </citation>
    <scope>NUCLEOTIDE SEQUENCE [LARGE SCALE GENOMIC DNA]</scope>
    <source>
        <strain evidence="2 3">SYSUP0005</strain>
    </source>
</reference>
<comment type="caution">
    <text evidence="2">The sequence shown here is derived from an EMBL/GenBank/DDBJ whole genome shotgun (WGS) entry which is preliminary data.</text>
</comment>
<dbReference type="RefSeq" id="WP_139096420.1">
    <property type="nucleotide sequence ID" value="NZ_VDFW01000006.1"/>
</dbReference>
<organism evidence="2 3">
    <name type="scientific">Amycolatopsis alkalitolerans</name>
    <dbReference type="NCBI Taxonomy" id="2547244"/>
    <lineage>
        <taxon>Bacteria</taxon>
        <taxon>Bacillati</taxon>
        <taxon>Actinomycetota</taxon>
        <taxon>Actinomycetes</taxon>
        <taxon>Pseudonocardiales</taxon>
        <taxon>Pseudonocardiaceae</taxon>
        <taxon>Amycolatopsis</taxon>
    </lineage>
</organism>
<dbReference type="OrthoDB" id="4942342at2"/>
<gene>
    <name evidence="2" type="ORF">FG385_10390</name>
</gene>
<dbReference type="SUPFAM" id="SSF55729">
    <property type="entry name" value="Acyl-CoA N-acyltransferases (Nat)"/>
    <property type="match status" value="1"/>
</dbReference>
<accession>A0A5C4M4G5</accession>
<evidence type="ECO:0000259" key="1">
    <source>
        <dbReference type="PROSITE" id="PS51186"/>
    </source>
</evidence>
<dbReference type="Proteomes" id="UP000305546">
    <property type="component" value="Unassembled WGS sequence"/>
</dbReference>
<protein>
    <recommendedName>
        <fullName evidence="1">N-acetyltransferase domain-containing protein</fullName>
    </recommendedName>
</protein>
<dbReference type="Gene3D" id="3.40.630.30">
    <property type="match status" value="1"/>
</dbReference>
<evidence type="ECO:0000313" key="3">
    <source>
        <dbReference type="Proteomes" id="UP000305546"/>
    </source>
</evidence>
<dbReference type="InterPro" id="IPR000182">
    <property type="entry name" value="GNAT_dom"/>
</dbReference>
<keyword evidence="3" id="KW-1185">Reference proteome</keyword>
<dbReference type="AlphaFoldDB" id="A0A5C4M4G5"/>
<dbReference type="InterPro" id="IPR016181">
    <property type="entry name" value="Acyl_CoA_acyltransferase"/>
</dbReference>
<proteinExistence type="predicted"/>
<sequence length="264" mass="27861">MLTELSRAERALHLRAVLACEAAAGAGLGSFRNFEQRGLMAVSVSEPTLSFLATVSGVVEGNVADAIDLVEAPIWSGVGPTLIVSRPSGRLDTLLRHAGFTRVEDRLVAIKRLGCGPASWHIGNRLEVVDAQDDDEFADILLAGYQVDGMTADFIGAEHRASAVKKFLVRDRADLIAAGAMTLHGEVAVLGGASTLEDRRGRGAQRRLLRHRLEAATGSGCALAVATAGPESASATNLRRAGFRLARRPAWKTKSKDPASGQCG</sequence>
<evidence type="ECO:0000313" key="2">
    <source>
        <dbReference type="EMBL" id="TNC27459.1"/>
    </source>
</evidence>
<dbReference type="EMBL" id="VDFW01000006">
    <property type="protein sequence ID" value="TNC27459.1"/>
    <property type="molecule type" value="Genomic_DNA"/>
</dbReference>